<gene>
    <name evidence="1" type="ORF">SQ03_27165</name>
</gene>
<comment type="caution">
    <text evidence="1">The sequence shown here is derived from an EMBL/GenBank/DDBJ whole genome shotgun (WGS) entry which is preliminary data.</text>
</comment>
<keyword evidence="2" id="KW-1185">Reference proteome</keyword>
<reference evidence="1 2" key="1">
    <citation type="submission" date="2015-01" db="EMBL/GenBank/DDBJ databases">
        <title>Genome sequencing of Methylobacterium platani JCM14648 type strain.</title>
        <authorList>
            <person name="Chaudhry V."/>
            <person name="Patil P.B."/>
        </authorList>
    </citation>
    <scope>NUCLEOTIDE SEQUENCE [LARGE SCALE GENOMIC DNA]</scope>
    <source>
        <strain evidence="1 2">JCM 14648</strain>
    </source>
</reference>
<dbReference type="EMBL" id="JXOD01000311">
    <property type="protein sequence ID" value="KMO11431.1"/>
    <property type="molecule type" value="Genomic_DNA"/>
</dbReference>
<sequence>MSRSGAVGTGVLRSGGKRERRDEIVGVGSWDLRYRVGCDLLMGTCLSLRLAISFALDLFDKRMAPVQR</sequence>
<dbReference type="Proteomes" id="UP000035947">
    <property type="component" value="Unassembled WGS sequence"/>
</dbReference>
<proteinExistence type="predicted"/>
<protein>
    <submittedName>
        <fullName evidence="1">Uncharacterized protein</fullName>
    </submittedName>
</protein>
<accession>A0ABR5GQS9</accession>
<evidence type="ECO:0000313" key="1">
    <source>
        <dbReference type="EMBL" id="KMO11431.1"/>
    </source>
</evidence>
<name>A0ABR5GQS9_9HYPH</name>
<evidence type="ECO:0000313" key="2">
    <source>
        <dbReference type="Proteomes" id="UP000035947"/>
    </source>
</evidence>
<organism evidence="1 2">
    <name type="scientific">Methylobacterium platani JCM 14648</name>
    <dbReference type="NCBI Taxonomy" id="1295136"/>
    <lineage>
        <taxon>Bacteria</taxon>
        <taxon>Pseudomonadati</taxon>
        <taxon>Pseudomonadota</taxon>
        <taxon>Alphaproteobacteria</taxon>
        <taxon>Hyphomicrobiales</taxon>
        <taxon>Methylobacteriaceae</taxon>
        <taxon>Methylobacterium</taxon>
    </lineage>
</organism>